<protein>
    <submittedName>
        <fullName evidence="2">Uncharacterized protein</fullName>
    </submittedName>
</protein>
<proteinExistence type="predicted"/>
<evidence type="ECO:0000313" key="2">
    <source>
        <dbReference type="EnsemblMetazoa" id="PPAI010351-PA"/>
    </source>
</evidence>
<dbReference type="Proteomes" id="UP000092462">
    <property type="component" value="Unassembled WGS sequence"/>
</dbReference>
<name>A0A1B0DPB5_PHLPP</name>
<sequence>MVDKQELENAVASLKNDVKKAENHTILKIDRKLKAFKRTLKQMPGHEKTKRKMLKFAEEKNALKNIYKNPEKRRKIVKISTQDLIKVMASPKSTLEEKAIAKLLYQNDFLKQSIEKMKESLKLKEDDAEWLEILMRSGKKVQKQQSISEVENETDDEEEKYLSSPEKSNHISNSF</sequence>
<organism evidence="2 3">
    <name type="scientific">Phlebotomus papatasi</name>
    <name type="common">Sandfly</name>
    <dbReference type="NCBI Taxonomy" id="29031"/>
    <lineage>
        <taxon>Eukaryota</taxon>
        <taxon>Metazoa</taxon>
        <taxon>Ecdysozoa</taxon>
        <taxon>Arthropoda</taxon>
        <taxon>Hexapoda</taxon>
        <taxon>Insecta</taxon>
        <taxon>Pterygota</taxon>
        <taxon>Neoptera</taxon>
        <taxon>Endopterygota</taxon>
        <taxon>Diptera</taxon>
        <taxon>Nematocera</taxon>
        <taxon>Psychodoidea</taxon>
        <taxon>Psychodidae</taxon>
        <taxon>Phlebotomus</taxon>
        <taxon>Phlebotomus</taxon>
    </lineage>
</organism>
<dbReference type="AlphaFoldDB" id="A0A1B0DPB5"/>
<evidence type="ECO:0000313" key="3">
    <source>
        <dbReference type="Proteomes" id="UP000092462"/>
    </source>
</evidence>
<reference evidence="2" key="1">
    <citation type="submission" date="2022-08" db="UniProtKB">
        <authorList>
            <consortium name="EnsemblMetazoa"/>
        </authorList>
    </citation>
    <scope>IDENTIFICATION</scope>
    <source>
        <strain evidence="2">Israel</strain>
    </source>
</reference>
<dbReference type="EMBL" id="AJVK01008021">
    <property type="status" value="NOT_ANNOTATED_CDS"/>
    <property type="molecule type" value="Genomic_DNA"/>
</dbReference>
<evidence type="ECO:0000256" key="1">
    <source>
        <dbReference type="SAM" id="MobiDB-lite"/>
    </source>
</evidence>
<dbReference type="VEuPathDB" id="VectorBase:PPAI010351"/>
<keyword evidence="3" id="KW-1185">Reference proteome</keyword>
<feature type="region of interest" description="Disordered" evidence="1">
    <location>
        <begin position="138"/>
        <end position="175"/>
    </location>
</feature>
<dbReference type="VEuPathDB" id="VectorBase:PPAPM1_004919"/>
<accession>A0A1B0DPB5</accession>
<feature type="compositionally biased region" description="Acidic residues" evidence="1">
    <location>
        <begin position="150"/>
        <end position="159"/>
    </location>
</feature>
<dbReference type="EnsemblMetazoa" id="PPAI010351-RA">
    <property type="protein sequence ID" value="PPAI010351-PA"/>
    <property type="gene ID" value="PPAI010351"/>
</dbReference>